<keyword evidence="4" id="KW-1185">Reference proteome</keyword>
<feature type="compositionally biased region" description="Basic and acidic residues" evidence="2">
    <location>
        <begin position="1"/>
        <end position="21"/>
    </location>
</feature>
<protein>
    <submittedName>
        <fullName evidence="3">Uncharacterized protein</fullName>
    </submittedName>
</protein>
<feature type="coiled-coil region" evidence="1">
    <location>
        <begin position="131"/>
        <end position="175"/>
    </location>
</feature>
<proteinExistence type="predicted"/>
<feature type="region of interest" description="Disordered" evidence="2">
    <location>
        <begin position="459"/>
        <end position="665"/>
    </location>
</feature>
<evidence type="ECO:0000313" key="3">
    <source>
        <dbReference type="EMBL" id="CAB9523299.1"/>
    </source>
</evidence>
<feature type="region of interest" description="Disordered" evidence="2">
    <location>
        <begin position="1"/>
        <end position="25"/>
    </location>
</feature>
<dbReference type="AlphaFoldDB" id="A0A9N8ENM7"/>
<evidence type="ECO:0000256" key="2">
    <source>
        <dbReference type="SAM" id="MobiDB-lite"/>
    </source>
</evidence>
<reference evidence="3" key="1">
    <citation type="submission" date="2020-06" db="EMBL/GenBank/DDBJ databases">
        <authorList>
            <consortium name="Plant Systems Biology data submission"/>
        </authorList>
    </citation>
    <scope>NUCLEOTIDE SEQUENCE</scope>
    <source>
        <strain evidence="3">D6</strain>
    </source>
</reference>
<dbReference type="EMBL" id="CAICTM010001399">
    <property type="protein sequence ID" value="CAB9523299.1"/>
    <property type="molecule type" value="Genomic_DNA"/>
</dbReference>
<accession>A0A9N8ENM7</accession>
<dbReference type="Proteomes" id="UP001153069">
    <property type="component" value="Unassembled WGS sequence"/>
</dbReference>
<evidence type="ECO:0000313" key="4">
    <source>
        <dbReference type="Proteomes" id="UP001153069"/>
    </source>
</evidence>
<keyword evidence="1" id="KW-0175">Coiled coil</keyword>
<gene>
    <name evidence="3" type="ORF">SEMRO_1401_G269470.1</name>
</gene>
<feature type="compositionally biased region" description="Acidic residues" evidence="2">
    <location>
        <begin position="569"/>
        <end position="580"/>
    </location>
</feature>
<feature type="compositionally biased region" description="Basic and acidic residues" evidence="2">
    <location>
        <begin position="505"/>
        <end position="515"/>
    </location>
</feature>
<sequence length="665" mass="72860">MSGPDHSKEDGVVGPADRAEQRGSGGVIGWVKGKIQKRNLAATMNNLDLDEAEKNALAAEAATGEPSDLDIAMGLGTGGVVDAAADEVPDEDKIDLDAENDEGLLVGWGKKLQEVEWVQKTVQVVQEGVANRQEQEELREIHETYKEEIKKDKDIKELQKKIKKLRKNLKVQRLNGDRIAKKHSFQRDKEQENLDKKTARLKKSIWTFSNSSMNSHEYAKAMMRASGRLQRKGIKVHKSEKALAMEAAVLRNMHRMLTIQKQYTMAKKSCNEISSFVKRCKGWLDNKLADGEMGIMVLEATSKSMGIMYAETLEVQLALIPKLEDPASHTFGKQRLKTVLALPKGLRSMPTFLKGPSRPPMKISLKKQVEEEDPNLKGYRTFKEQAKALDEAWKEEMKQYENQLVVGGADMKIFDDVSDLGDSEDEIEENLAAVSVGAAAAKKVAPAMDMEELIKKQKAAEREDLGENEDEPAPETTATETETGEAPETAEPKMKGDSDEGDPEEEKKAENKADGDENVSLNTGGVSPTKGGVTFDDSKKSVESEPIPTESAEEADAAALEKAAKDGDLENDPDVDEAALPEEVKQEDLDDLLDKEAEEVTPSLEEEAEADNAVEEALHQVVEDALEGVGAEIEESDSNDDDDAEPAKTKTPNGDATAVSDDASC</sequence>
<comment type="caution">
    <text evidence="3">The sequence shown here is derived from an EMBL/GenBank/DDBJ whole genome shotgun (WGS) entry which is preliminary data.</text>
</comment>
<feature type="compositionally biased region" description="Acidic residues" evidence="2">
    <location>
        <begin position="596"/>
        <end position="614"/>
    </location>
</feature>
<evidence type="ECO:0000256" key="1">
    <source>
        <dbReference type="SAM" id="Coils"/>
    </source>
</evidence>
<organism evidence="3 4">
    <name type="scientific">Seminavis robusta</name>
    <dbReference type="NCBI Taxonomy" id="568900"/>
    <lineage>
        <taxon>Eukaryota</taxon>
        <taxon>Sar</taxon>
        <taxon>Stramenopiles</taxon>
        <taxon>Ochrophyta</taxon>
        <taxon>Bacillariophyta</taxon>
        <taxon>Bacillariophyceae</taxon>
        <taxon>Bacillariophycidae</taxon>
        <taxon>Naviculales</taxon>
        <taxon>Naviculaceae</taxon>
        <taxon>Seminavis</taxon>
    </lineage>
</organism>
<feature type="compositionally biased region" description="Low complexity" evidence="2">
    <location>
        <begin position="474"/>
        <end position="489"/>
    </location>
</feature>
<name>A0A9N8ENM7_9STRA</name>
<feature type="compositionally biased region" description="Basic and acidic residues" evidence="2">
    <location>
        <begin position="582"/>
        <end position="595"/>
    </location>
</feature>
<dbReference type="OrthoDB" id="48431at2759"/>
<feature type="compositionally biased region" description="Acidic residues" evidence="2">
    <location>
        <begin position="632"/>
        <end position="644"/>
    </location>
</feature>